<sequence length="164" mass="18786">MSPPLITWLHDSGDQQYIIRTNSLTKFHEEINAPPPDGHAFHQTQTIQNEDWTINVPSRVLTRKTARPLAAMFFNQPELFQDIIWKKCLTKKNAPQPGGHVFQPNGTIFELVQDIGTNLLTKFHEDHTVNVASGVLTRQNVDHTLQMMGNRQSQKLTIEHVMLR</sequence>
<gene>
    <name evidence="1" type="ORF">DPMN_073889</name>
</gene>
<dbReference type="AlphaFoldDB" id="A0A9D4BL24"/>
<accession>A0A9D4BL24</accession>
<dbReference type="Proteomes" id="UP000828390">
    <property type="component" value="Unassembled WGS sequence"/>
</dbReference>
<keyword evidence="2" id="KW-1185">Reference proteome</keyword>
<comment type="caution">
    <text evidence="1">The sequence shown here is derived from an EMBL/GenBank/DDBJ whole genome shotgun (WGS) entry which is preliminary data.</text>
</comment>
<reference evidence="1" key="2">
    <citation type="submission" date="2020-11" db="EMBL/GenBank/DDBJ databases">
        <authorList>
            <person name="McCartney M.A."/>
            <person name="Auch B."/>
            <person name="Kono T."/>
            <person name="Mallez S."/>
            <person name="Becker A."/>
            <person name="Gohl D.M."/>
            <person name="Silverstein K.A.T."/>
            <person name="Koren S."/>
            <person name="Bechman K.B."/>
            <person name="Herman A."/>
            <person name="Abrahante J.E."/>
            <person name="Garbe J."/>
        </authorList>
    </citation>
    <scope>NUCLEOTIDE SEQUENCE</scope>
    <source>
        <strain evidence="1">Duluth1</strain>
        <tissue evidence="1">Whole animal</tissue>
    </source>
</reference>
<protein>
    <submittedName>
        <fullName evidence="1">Uncharacterized protein</fullName>
    </submittedName>
</protein>
<dbReference type="EMBL" id="JAIWYP010000015">
    <property type="protein sequence ID" value="KAH3698943.1"/>
    <property type="molecule type" value="Genomic_DNA"/>
</dbReference>
<reference evidence="1" key="1">
    <citation type="journal article" date="2019" name="bioRxiv">
        <title>The Genome of the Zebra Mussel, Dreissena polymorpha: A Resource for Invasive Species Research.</title>
        <authorList>
            <person name="McCartney M.A."/>
            <person name="Auch B."/>
            <person name="Kono T."/>
            <person name="Mallez S."/>
            <person name="Zhang Y."/>
            <person name="Obille A."/>
            <person name="Becker A."/>
            <person name="Abrahante J.E."/>
            <person name="Garbe J."/>
            <person name="Badalamenti J.P."/>
            <person name="Herman A."/>
            <person name="Mangelson H."/>
            <person name="Liachko I."/>
            <person name="Sullivan S."/>
            <person name="Sone E.D."/>
            <person name="Koren S."/>
            <person name="Silverstein K.A.T."/>
            <person name="Beckman K.B."/>
            <person name="Gohl D.M."/>
        </authorList>
    </citation>
    <scope>NUCLEOTIDE SEQUENCE</scope>
    <source>
        <strain evidence="1">Duluth1</strain>
        <tissue evidence="1">Whole animal</tissue>
    </source>
</reference>
<evidence type="ECO:0000313" key="1">
    <source>
        <dbReference type="EMBL" id="KAH3698943.1"/>
    </source>
</evidence>
<name>A0A9D4BL24_DREPO</name>
<proteinExistence type="predicted"/>
<evidence type="ECO:0000313" key="2">
    <source>
        <dbReference type="Proteomes" id="UP000828390"/>
    </source>
</evidence>
<organism evidence="1 2">
    <name type="scientific">Dreissena polymorpha</name>
    <name type="common">Zebra mussel</name>
    <name type="synonym">Mytilus polymorpha</name>
    <dbReference type="NCBI Taxonomy" id="45954"/>
    <lineage>
        <taxon>Eukaryota</taxon>
        <taxon>Metazoa</taxon>
        <taxon>Spiralia</taxon>
        <taxon>Lophotrochozoa</taxon>
        <taxon>Mollusca</taxon>
        <taxon>Bivalvia</taxon>
        <taxon>Autobranchia</taxon>
        <taxon>Heteroconchia</taxon>
        <taxon>Euheterodonta</taxon>
        <taxon>Imparidentia</taxon>
        <taxon>Neoheterodontei</taxon>
        <taxon>Myida</taxon>
        <taxon>Dreissenoidea</taxon>
        <taxon>Dreissenidae</taxon>
        <taxon>Dreissena</taxon>
    </lineage>
</organism>